<evidence type="ECO:0000256" key="1">
    <source>
        <dbReference type="SAM" id="Coils"/>
    </source>
</evidence>
<keyword evidence="1" id="KW-0175">Coiled coil</keyword>
<accession>A0A1M5IQ77</accession>
<sequence length="323" mass="38713">MFGLFNKSKNKENQANQTNQVSRESYPEWYAELQESQQRWFAFLEKLEAKMEELAVAAIPELKQLLQDDEDMYKRTFQRVYSGINGQLNNIREKARDTYEEKIDSIYYDLDSRVSVLDKNHDLLSDFRSACSDRYNDFDDKYDYWRKQIEKTQERDLEIEYKKILDEYETIKNKFNCTQCGGNIEIEKIFLIETYISCPYCQTQNTFAPSTLGRNLQNIAKELAEQRTAHLYDAYESEKDKERDLYHKRHELSLSTIHESDKKVLAEIQAKMDDLEEQRQAAIKNAPKLYQVYLRAMYDEWNKITPDLKEHNEKMYQNQLQYL</sequence>
<reference evidence="3 4" key="1">
    <citation type="submission" date="2016-11" db="EMBL/GenBank/DDBJ databases">
        <authorList>
            <person name="Jaros S."/>
            <person name="Januszkiewicz K."/>
            <person name="Wedrychowicz H."/>
        </authorList>
    </citation>
    <scope>NUCLEOTIDE SEQUENCE [LARGE SCALE GENOMIC DNA]</scope>
    <source>
        <strain evidence="3 4">DSM 6792</strain>
    </source>
</reference>
<dbReference type="RefSeq" id="WP_073408493.1">
    <property type="nucleotide sequence ID" value="NZ_FQWH01000002.1"/>
</dbReference>
<dbReference type="AlphaFoldDB" id="A0A1M5IQ77"/>
<feature type="coiled-coil region" evidence="1">
    <location>
        <begin position="258"/>
        <end position="285"/>
    </location>
</feature>
<protein>
    <submittedName>
        <fullName evidence="3">Uncharacterized protein</fullName>
    </submittedName>
</protein>
<organism evidence="3 4">
    <name type="scientific">Flavobacterium johnsoniae</name>
    <name type="common">Cytophaga johnsonae</name>
    <dbReference type="NCBI Taxonomy" id="986"/>
    <lineage>
        <taxon>Bacteria</taxon>
        <taxon>Pseudomonadati</taxon>
        <taxon>Bacteroidota</taxon>
        <taxon>Flavobacteriia</taxon>
        <taxon>Flavobacteriales</taxon>
        <taxon>Flavobacteriaceae</taxon>
        <taxon>Flavobacterium</taxon>
    </lineage>
</organism>
<dbReference type="Proteomes" id="UP000184112">
    <property type="component" value="Unassembled WGS sequence"/>
</dbReference>
<dbReference type="EMBL" id="FQWH01000002">
    <property type="protein sequence ID" value="SHG30504.1"/>
    <property type="molecule type" value="Genomic_DNA"/>
</dbReference>
<feature type="region of interest" description="Disordered" evidence="2">
    <location>
        <begin position="1"/>
        <end position="23"/>
    </location>
</feature>
<name>A0A1M5IQ77_FLAJO</name>
<evidence type="ECO:0000256" key="2">
    <source>
        <dbReference type="SAM" id="MobiDB-lite"/>
    </source>
</evidence>
<proteinExistence type="predicted"/>
<feature type="compositionally biased region" description="Polar residues" evidence="2">
    <location>
        <begin position="13"/>
        <end position="23"/>
    </location>
</feature>
<gene>
    <name evidence="3" type="ORF">SAMN05444388_102208</name>
</gene>
<evidence type="ECO:0000313" key="3">
    <source>
        <dbReference type="EMBL" id="SHG30504.1"/>
    </source>
</evidence>
<evidence type="ECO:0000313" key="4">
    <source>
        <dbReference type="Proteomes" id="UP000184112"/>
    </source>
</evidence>